<dbReference type="Proteomes" id="UP000248544">
    <property type="component" value="Unassembled WGS sequence"/>
</dbReference>
<evidence type="ECO:0000256" key="1">
    <source>
        <dbReference type="ARBA" id="ARBA00009013"/>
    </source>
</evidence>
<gene>
    <name evidence="5" type="ORF">C1I98_17375</name>
</gene>
<dbReference type="PANTHER" id="PTHR33495">
    <property type="entry name" value="ANTI-SIGMA FACTOR ANTAGONIST TM_1081-RELATED-RELATED"/>
    <property type="match status" value="1"/>
</dbReference>
<dbReference type="PROSITE" id="PS50801">
    <property type="entry name" value="STAS"/>
    <property type="match status" value="1"/>
</dbReference>
<feature type="domain" description="STAS" evidence="4">
    <location>
        <begin position="49"/>
        <end position="160"/>
    </location>
</feature>
<comment type="similarity">
    <text evidence="1 2">Belongs to the anti-sigma-factor antagonist family.</text>
</comment>
<dbReference type="NCBIfam" id="TIGR00377">
    <property type="entry name" value="ant_ant_sig"/>
    <property type="match status" value="1"/>
</dbReference>
<evidence type="ECO:0000313" key="5">
    <source>
        <dbReference type="EMBL" id="PZG44433.1"/>
    </source>
</evidence>
<dbReference type="InterPro" id="IPR002645">
    <property type="entry name" value="STAS_dom"/>
</dbReference>
<dbReference type="GO" id="GO:0043856">
    <property type="term" value="F:anti-sigma factor antagonist activity"/>
    <property type="evidence" value="ECO:0007669"/>
    <property type="project" value="InterPro"/>
</dbReference>
<evidence type="ECO:0000259" key="4">
    <source>
        <dbReference type="PROSITE" id="PS50801"/>
    </source>
</evidence>
<accession>A0A2W2G8R2</accession>
<dbReference type="InterPro" id="IPR036513">
    <property type="entry name" value="STAS_dom_sf"/>
</dbReference>
<dbReference type="AlphaFoldDB" id="A0A2W2G8R2"/>
<evidence type="ECO:0000256" key="2">
    <source>
        <dbReference type="RuleBase" id="RU003749"/>
    </source>
</evidence>
<reference evidence="5 6" key="1">
    <citation type="submission" date="2018-01" db="EMBL/GenBank/DDBJ databases">
        <title>Draft genome sequence of Sphaerisporangium sp. 7K107.</title>
        <authorList>
            <person name="Sahin N."/>
            <person name="Saygin H."/>
            <person name="Ay H."/>
        </authorList>
    </citation>
    <scope>NUCLEOTIDE SEQUENCE [LARGE SCALE GENOMIC DNA]</scope>
    <source>
        <strain evidence="5 6">7K107</strain>
    </source>
</reference>
<dbReference type="SUPFAM" id="SSF52091">
    <property type="entry name" value="SpoIIaa-like"/>
    <property type="match status" value="1"/>
</dbReference>
<organism evidence="5 6">
    <name type="scientific">Spongiactinospora gelatinilytica</name>
    <dbReference type="NCBI Taxonomy" id="2666298"/>
    <lineage>
        <taxon>Bacteria</taxon>
        <taxon>Bacillati</taxon>
        <taxon>Actinomycetota</taxon>
        <taxon>Actinomycetes</taxon>
        <taxon>Streptosporangiales</taxon>
        <taxon>Streptosporangiaceae</taxon>
        <taxon>Spongiactinospora</taxon>
    </lineage>
</organism>
<keyword evidence="6" id="KW-1185">Reference proteome</keyword>
<evidence type="ECO:0000313" key="6">
    <source>
        <dbReference type="Proteomes" id="UP000248544"/>
    </source>
</evidence>
<dbReference type="PANTHER" id="PTHR33495:SF2">
    <property type="entry name" value="ANTI-SIGMA FACTOR ANTAGONIST TM_1081-RELATED"/>
    <property type="match status" value="1"/>
</dbReference>
<protein>
    <recommendedName>
        <fullName evidence="2">Anti-sigma factor antagonist</fullName>
    </recommendedName>
</protein>
<name>A0A2W2G8R2_9ACTN</name>
<sequence length="160" mass="16939">MSLCVNLCAPRVSVGRESGTKGGRLPGRPDLPESVTRSLRGASVPAVELKVSTRSHAGHAVMAVAGEIDLYTAPRLQAEFTKLLEGGPSRVVIDMSGVDFCDSTGMNVLLSALKRLKEYGGALEVAAPRPAVRKILQVTGLDSVFTVHDTVPREMPISES</sequence>
<dbReference type="CDD" id="cd07043">
    <property type="entry name" value="STAS_anti-anti-sigma_factors"/>
    <property type="match status" value="1"/>
</dbReference>
<dbReference type="InterPro" id="IPR003658">
    <property type="entry name" value="Anti-sigma_ant"/>
</dbReference>
<dbReference type="EMBL" id="POUA01000125">
    <property type="protein sequence ID" value="PZG44433.1"/>
    <property type="molecule type" value="Genomic_DNA"/>
</dbReference>
<proteinExistence type="inferred from homology"/>
<feature type="region of interest" description="Disordered" evidence="3">
    <location>
        <begin position="16"/>
        <end position="35"/>
    </location>
</feature>
<dbReference type="Pfam" id="PF01740">
    <property type="entry name" value="STAS"/>
    <property type="match status" value="1"/>
</dbReference>
<dbReference type="Gene3D" id="3.30.750.24">
    <property type="entry name" value="STAS domain"/>
    <property type="match status" value="1"/>
</dbReference>
<comment type="caution">
    <text evidence="5">The sequence shown here is derived from an EMBL/GenBank/DDBJ whole genome shotgun (WGS) entry which is preliminary data.</text>
</comment>
<evidence type="ECO:0000256" key="3">
    <source>
        <dbReference type="SAM" id="MobiDB-lite"/>
    </source>
</evidence>